<dbReference type="Proteomes" id="UP001287356">
    <property type="component" value="Unassembled WGS sequence"/>
</dbReference>
<organism evidence="3 4">
    <name type="scientific">Lasiosphaeria ovina</name>
    <dbReference type="NCBI Taxonomy" id="92902"/>
    <lineage>
        <taxon>Eukaryota</taxon>
        <taxon>Fungi</taxon>
        <taxon>Dikarya</taxon>
        <taxon>Ascomycota</taxon>
        <taxon>Pezizomycotina</taxon>
        <taxon>Sordariomycetes</taxon>
        <taxon>Sordariomycetidae</taxon>
        <taxon>Sordariales</taxon>
        <taxon>Lasiosphaeriaceae</taxon>
        <taxon>Lasiosphaeria</taxon>
    </lineage>
</organism>
<dbReference type="AlphaFoldDB" id="A0AAE0NFR0"/>
<feature type="region of interest" description="Disordered" evidence="1">
    <location>
        <begin position="1"/>
        <end position="24"/>
    </location>
</feature>
<gene>
    <name evidence="3" type="ORF">B0T24DRAFT_676336</name>
</gene>
<evidence type="ECO:0000256" key="1">
    <source>
        <dbReference type="SAM" id="MobiDB-lite"/>
    </source>
</evidence>
<accession>A0AAE0NFR0</accession>
<dbReference type="EMBL" id="JAULSN010000002">
    <property type="protein sequence ID" value="KAK3380668.1"/>
    <property type="molecule type" value="Genomic_DNA"/>
</dbReference>
<evidence type="ECO:0000313" key="3">
    <source>
        <dbReference type="EMBL" id="KAK3380668.1"/>
    </source>
</evidence>
<evidence type="ECO:0000256" key="2">
    <source>
        <dbReference type="SAM" id="Phobius"/>
    </source>
</evidence>
<feature type="compositionally biased region" description="Polar residues" evidence="1">
    <location>
        <begin position="1"/>
        <end position="12"/>
    </location>
</feature>
<keyword evidence="4" id="KW-1185">Reference proteome</keyword>
<proteinExistence type="predicted"/>
<name>A0AAE0NFR0_9PEZI</name>
<evidence type="ECO:0008006" key="5">
    <source>
        <dbReference type="Google" id="ProtNLM"/>
    </source>
</evidence>
<keyword evidence="2" id="KW-0812">Transmembrane</keyword>
<evidence type="ECO:0000313" key="4">
    <source>
        <dbReference type="Proteomes" id="UP001287356"/>
    </source>
</evidence>
<protein>
    <recommendedName>
        <fullName evidence="5">Mid2 domain-containing protein</fullName>
    </recommendedName>
</protein>
<feature type="transmembrane region" description="Helical" evidence="2">
    <location>
        <begin position="652"/>
        <end position="675"/>
    </location>
</feature>
<reference evidence="3" key="1">
    <citation type="journal article" date="2023" name="Mol. Phylogenet. Evol.">
        <title>Genome-scale phylogeny and comparative genomics of the fungal order Sordariales.</title>
        <authorList>
            <person name="Hensen N."/>
            <person name="Bonometti L."/>
            <person name="Westerberg I."/>
            <person name="Brannstrom I.O."/>
            <person name="Guillou S."/>
            <person name="Cros-Aarteil S."/>
            <person name="Calhoun S."/>
            <person name="Haridas S."/>
            <person name="Kuo A."/>
            <person name="Mondo S."/>
            <person name="Pangilinan J."/>
            <person name="Riley R."/>
            <person name="LaButti K."/>
            <person name="Andreopoulos B."/>
            <person name="Lipzen A."/>
            <person name="Chen C."/>
            <person name="Yan M."/>
            <person name="Daum C."/>
            <person name="Ng V."/>
            <person name="Clum A."/>
            <person name="Steindorff A."/>
            <person name="Ohm R.A."/>
            <person name="Martin F."/>
            <person name="Silar P."/>
            <person name="Natvig D.O."/>
            <person name="Lalanne C."/>
            <person name="Gautier V."/>
            <person name="Ament-Velasquez S.L."/>
            <person name="Kruys A."/>
            <person name="Hutchinson M.I."/>
            <person name="Powell A.J."/>
            <person name="Barry K."/>
            <person name="Miller A.N."/>
            <person name="Grigoriev I.V."/>
            <person name="Debuchy R."/>
            <person name="Gladieux P."/>
            <person name="Hiltunen Thoren M."/>
            <person name="Johannesson H."/>
        </authorList>
    </citation>
    <scope>NUCLEOTIDE SEQUENCE</scope>
    <source>
        <strain evidence="3">CBS 958.72</strain>
    </source>
</reference>
<sequence length="733" mass="76603">MRALIGNTSTFPNPRPELAPLPASVSSTDTLTETFLPYPVPPHLAGSGDRNISSHQRSDNKASPTAAAAMVHLSMFASLVWATGLGLVSSSPTPMVPVLEARTLPGQTVSDTMKGLARGLSKVRVEGRDTSFRSNKTVLDTSWNGAVLYKDAIEANGTVNGKDDKAGEFAAEVGVEIQCKTCYLKGAASASFTIKGNASEIFTAYIDEVQGVAENITEGVFDQIGLAAKETFGNIITDGLDIDDFVMPTLNVSLDIDLPPLPSVDIKFEFDAGLELYVELGVKLHAGATYSLNLFSSNTPIGVAVGPDILAGVAVTVDLILDIQAAIEITSGFHLKVDDPLAMELTMFSTNLSHIDFPGGQFEFLPVTLVSDSAVLKGVLRVALKAGLAYKTPKLDSAFIPDKLEEKLTFGAGVAVSVFANMAEFITNVTGPSISTSDDAATKQKCDLEVVEEYKFALGVAAGATINAGTHTWGPTPNTSIDIFYKTLGAICATRGTPAASSATVTARNLPARVADFVHARQTDLAVLVGRQAPLTTTTLTSTGTFTGQTCASSGLVNCPASLQASSTFKSVFTLVTAVARGVTPTFPATQIASVASAIPFGSAANAISSAVGTPTEFVPPVVNSGFPDPSQIAADVRSWLERDTNGVSNKIILGVSVGLGVPVLIMLISCLVMCCRRRRYNSVPAQPPAPSQTIINVGAPAAVPAPMTYKQPLVSAQEHHSNGNGNSDRNSY</sequence>
<feature type="region of interest" description="Disordered" evidence="1">
    <location>
        <begin position="39"/>
        <end position="63"/>
    </location>
</feature>
<reference evidence="3" key="2">
    <citation type="submission" date="2023-06" db="EMBL/GenBank/DDBJ databases">
        <authorList>
            <consortium name="Lawrence Berkeley National Laboratory"/>
            <person name="Haridas S."/>
            <person name="Hensen N."/>
            <person name="Bonometti L."/>
            <person name="Westerberg I."/>
            <person name="Brannstrom I.O."/>
            <person name="Guillou S."/>
            <person name="Cros-Aarteil S."/>
            <person name="Calhoun S."/>
            <person name="Kuo A."/>
            <person name="Mondo S."/>
            <person name="Pangilinan J."/>
            <person name="Riley R."/>
            <person name="Labutti K."/>
            <person name="Andreopoulos B."/>
            <person name="Lipzen A."/>
            <person name="Chen C."/>
            <person name="Yanf M."/>
            <person name="Daum C."/>
            <person name="Ng V."/>
            <person name="Clum A."/>
            <person name="Steindorff A."/>
            <person name="Ohm R."/>
            <person name="Martin F."/>
            <person name="Silar P."/>
            <person name="Natvig D."/>
            <person name="Lalanne C."/>
            <person name="Gautier V."/>
            <person name="Ament-Velasquez S.L."/>
            <person name="Kruys A."/>
            <person name="Hutchinson M.I."/>
            <person name="Powell A.J."/>
            <person name="Barry K."/>
            <person name="Miller A.N."/>
            <person name="Grigoriev I.V."/>
            <person name="Debuchy R."/>
            <person name="Gladieux P."/>
            <person name="Thoren M.H."/>
            <person name="Johannesson H."/>
        </authorList>
    </citation>
    <scope>NUCLEOTIDE SEQUENCE</scope>
    <source>
        <strain evidence="3">CBS 958.72</strain>
    </source>
</reference>
<keyword evidence="2" id="KW-0472">Membrane</keyword>
<keyword evidence="2" id="KW-1133">Transmembrane helix</keyword>
<comment type="caution">
    <text evidence="3">The sequence shown here is derived from an EMBL/GenBank/DDBJ whole genome shotgun (WGS) entry which is preliminary data.</text>
</comment>